<dbReference type="AlphaFoldDB" id="A0A7S3TTK5"/>
<reference evidence="1" key="1">
    <citation type="submission" date="2021-01" db="EMBL/GenBank/DDBJ databases">
        <authorList>
            <person name="Corre E."/>
            <person name="Pelletier E."/>
            <person name="Niang G."/>
            <person name="Scheremetjew M."/>
            <person name="Finn R."/>
            <person name="Kale V."/>
            <person name="Holt S."/>
            <person name="Cochrane G."/>
            <person name="Meng A."/>
            <person name="Brown T."/>
            <person name="Cohen L."/>
        </authorList>
    </citation>
    <scope>NUCLEOTIDE SEQUENCE</scope>
    <source>
        <strain evidence="1">379</strain>
    </source>
</reference>
<organism evidence="1">
    <name type="scientific">Emiliania huxleyi</name>
    <name type="common">Coccolithophore</name>
    <name type="synonym">Pontosphaera huxleyi</name>
    <dbReference type="NCBI Taxonomy" id="2903"/>
    <lineage>
        <taxon>Eukaryota</taxon>
        <taxon>Haptista</taxon>
        <taxon>Haptophyta</taxon>
        <taxon>Prymnesiophyceae</taxon>
        <taxon>Isochrysidales</taxon>
        <taxon>Noelaerhabdaceae</taxon>
        <taxon>Emiliania</taxon>
    </lineage>
</organism>
<dbReference type="EMBL" id="HBIR01056507">
    <property type="protein sequence ID" value="CAE0593719.1"/>
    <property type="molecule type" value="Transcribed_RNA"/>
</dbReference>
<sequence>MLCCHLTTAALAVLIGASVWAGLLFPPLPPRSTDPDVAALKDAFAAQIAATAGLTISGVGELKRDRDTAGWSLLADHFGSNPNTPYMFTVLPFLGFALPSPIMHVRQRDAVVLLARRPPSAEYFSFTTFAAWTPRRGVVFGSLADSVNHLSLNASASGLFAHIVTSNRRTYSLVERALVASGLPAAAINLVVIPAHLHAEWTQFETVLRLFRFANQTEGSLYLRSHHPLLYLSASHADEAALPPRGYSERRRPGSADERGLASAFEAHGLAALAVVGAAFGRLQRGEAAEATAFAPLMIRGLDCLANRTECLGDCPDAAYFGPHISADSDAIPLLRLSSDAALHLVTMVNHRAANASVYASIAVLRPADRAAKTLSKGRMAVRATPLGFTSFDWPAAGAFVTWAFTRNPQHCARLEAAAPGEGAGEGAARLVDGCTVLPDAAVAREEHFTYCERLYLNPLSATGPAWDAVLPARLYTLRLDEWQLAPPPPPPPRLPRLPRWLRLSRRSRPAVGGGELPRGIPPPLPLAMPPPGSSLRFFHIIKTGGESLELHLAAHPHPPLDYSHCRRAATGSGWRRNLSTSAGAACAAAAASVSGVLCAANCECCASDVRVGGGFNGLLIRSPRAHLLSLFSHCHTAHTRNTWSRVAADLPQYAAEVVLRATEHACGSYCGTSFDGNWSAALAEALAARPRAEALSVLPLHNTQAHALSCSTAGGSLGQHFRVLGGAGGGADALEPPLEPALSRLHAFEWVGLTDLLEPSVCLLHYQANGSLPASCDCRAAAPLAMPRFNHGVERRDHEALPAHLQAALDEHTAVDAQLFAAGLRLLLGRLRRVEEATGASLLACVDWTKLHRATYYIPGLWEGPGALSSGSV</sequence>
<accession>A0A7S3TTK5</accession>
<proteinExistence type="predicted"/>
<name>A0A7S3TTK5_EMIHU</name>
<evidence type="ECO:0000313" key="1">
    <source>
        <dbReference type="EMBL" id="CAE0593719.1"/>
    </source>
</evidence>
<protein>
    <submittedName>
        <fullName evidence="1">Uncharacterized protein</fullName>
    </submittedName>
</protein>
<gene>
    <name evidence="1" type="ORF">EHUX00137_LOCUS43998</name>
</gene>